<dbReference type="EC" id="6.1.1.11" evidence="1"/>
<comment type="caution">
    <text evidence="10">The sequence shown here is derived from an EMBL/GenBank/DDBJ whole genome shotgun (WGS) entry which is preliminary data.</text>
</comment>
<evidence type="ECO:0000256" key="7">
    <source>
        <dbReference type="ARBA" id="ARBA00031113"/>
    </source>
</evidence>
<dbReference type="Pfam" id="PF00587">
    <property type="entry name" value="tRNA-synt_2b"/>
    <property type="match status" value="1"/>
</dbReference>
<evidence type="ECO:0000256" key="2">
    <source>
        <dbReference type="ARBA" id="ARBA00022598"/>
    </source>
</evidence>
<dbReference type="OrthoDB" id="10264585at2759"/>
<evidence type="ECO:0000259" key="9">
    <source>
        <dbReference type="PROSITE" id="PS50862"/>
    </source>
</evidence>
<keyword evidence="3" id="KW-0547">Nucleotide-binding</keyword>
<dbReference type="InterPro" id="IPR006195">
    <property type="entry name" value="aa-tRNA-synth_II"/>
</dbReference>
<evidence type="ECO:0000256" key="6">
    <source>
        <dbReference type="ARBA" id="ARBA00023146"/>
    </source>
</evidence>
<keyword evidence="5" id="KW-0648">Protein biosynthesis</keyword>
<dbReference type="InterPro" id="IPR010978">
    <property type="entry name" value="tRNA-bd_arm"/>
</dbReference>
<dbReference type="SUPFAM" id="SSF46589">
    <property type="entry name" value="tRNA-binding arm"/>
    <property type="match status" value="1"/>
</dbReference>
<dbReference type="InterPro" id="IPR002317">
    <property type="entry name" value="Ser-tRNA-ligase_type_1"/>
</dbReference>
<organism evidence="10 11">
    <name type="scientific">Tieghemiomyces parasiticus</name>
    <dbReference type="NCBI Taxonomy" id="78921"/>
    <lineage>
        <taxon>Eukaryota</taxon>
        <taxon>Fungi</taxon>
        <taxon>Fungi incertae sedis</taxon>
        <taxon>Zoopagomycota</taxon>
        <taxon>Kickxellomycotina</taxon>
        <taxon>Dimargaritomycetes</taxon>
        <taxon>Dimargaritales</taxon>
        <taxon>Dimargaritaceae</taxon>
        <taxon>Tieghemiomyces</taxon>
    </lineage>
</organism>
<dbReference type="InterPro" id="IPR045864">
    <property type="entry name" value="aa-tRNA-synth_II/BPL/LPL"/>
</dbReference>
<dbReference type="GO" id="GO:0006434">
    <property type="term" value="P:seryl-tRNA aminoacylation"/>
    <property type="evidence" value="ECO:0007669"/>
    <property type="project" value="InterPro"/>
</dbReference>
<feature type="domain" description="Aminoacyl-transfer RNA synthetases class-II family profile" evidence="9">
    <location>
        <begin position="233"/>
        <end position="533"/>
    </location>
</feature>
<evidence type="ECO:0000313" key="11">
    <source>
        <dbReference type="Proteomes" id="UP001150569"/>
    </source>
</evidence>
<dbReference type="AlphaFoldDB" id="A0A9W8AE60"/>
<dbReference type="Gene3D" id="1.10.287.40">
    <property type="entry name" value="Serine-tRNA synthetase, tRNA binding domain"/>
    <property type="match status" value="1"/>
</dbReference>
<keyword evidence="6" id="KW-0030">Aminoacyl-tRNA synthetase</keyword>
<dbReference type="GO" id="GO:0004828">
    <property type="term" value="F:serine-tRNA ligase activity"/>
    <property type="evidence" value="ECO:0007669"/>
    <property type="project" value="UniProtKB-EC"/>
</dbReference>
<keyword evidence="2 10" id="KW-0436">Ligase</keyword>
<dbReference type="PANTHER" id="PTHR11778">
    <property type="entry name" value="SERYL-TRNA SYNTHETASE"/>
    <property type="match status" value="1"/>
</dbReference>
<evidence type="ECO:0000313" key="10">
    <source>
        <dbReference type="EMBL" id="KAJ1926005.1"/>
    </source>
</evidence>
<keyword evidence="4" id="KW-0067">ATP-binding</keyword>
<dbReference type="GO" id="GO:0005524">
    <property type="term" value="F:ATP binding"/>
    <property type="evidence" value="ECO:0007669"/>
    <property type="project" value="UniProtKB-KW"/>
</dbReference>
<proteinExistence type="predicted"/>
<evidence type="ECO:0000256" key="3">
    <source>
        <dbReference type="ARBA" id="ARBA00022741"/>
    </source>
</evidence>
<reference evidence="10" key="1">
    <citation type="submission" date="2022-07" db="EMBL/GenBank/DDBJ databases">
        <title>Phylogenomic reconstructions and comparative analyses of Kickxellomycotina fungi.</title>
        <authorList>
            <person name="Reynolds N.K."/>
            <person name="Stajich J.E."/>
            <person name="Barry K."/>
            <person name="Grigoriev I.V."/>
            <person name="Crous P."/>
            <person name="Smith M.E."/>
        </authorList>
    </citation>
    <scope>NUCLEOTIDE SEQUENCE</scope>
    <source>
        <strain evidence="10">RSA 861</strain>
    </source>
</reference>
<evidence type="ECO:0000256" key="1">
    <source>
        <dbReference type="ARBA" id="ARBA00012840"/>
    </source>
</evidence>
<sequence>MSFLGRRLPLRPLARSKAHQGRLVHPIALPTCRWLTTTTSTDLSKPSTPTESSALGLKPRFDLAALCARADEVARNARDRNFPHVNIPRIVDLHTRSNALLKELNDQRQLRNQLGRETGGLNRDLKKALTAQKQGIPSEAKDGGEVKNLETRIEAAVNRAREVRERCAKLETEYDTLHTQLVDEASKVPNATHPTTPIGDESQARIMRTVGTPLTELSATTVSPATPLPSLRDHVTLCQTLGLADFQAGATTTGTSFYYLTGAGALLELALVQYAIQKAVARGYLPVLAPDIVRSEIVNGCGFRPRDGEASQTYYVSTTDTSQVGDSSTTVNSAGATTPQAHPALCLAATAEIPLAGMLVNRRLPPGEIPKKMVAFGHCFRAEAGARGAETRGLYRVHQFSKVELFAVAEPTESDRMLEEIVGLQEEIIKDLGLCYRVLDMPTHELGASAYKKYDIEAWMPGRKSWGEVSSASNCTDYQARRLNIRYTTKGKSDDGKALGFAHTLNGTACAVPRLIIAILETFQTPEGEVVVPEPLRPWMGGLARIRSDTVTELKA</sequence>
<evidence type="ECO:0000256" key="5">
    <source>
        <dbReference type="ARBA" id="ARBA00022917"/>
    </source>
</evidence>
<dbReference type="Proteomes" id="UP001150569">
    <property type="component" value="Unassembled WGS sequence"/>
</dbReference>
<dbReference type="SUPFAM" id="SSF55681">
    <property type="entry name" value="Class II aaRS and biotin synthetases"/>
    <property type="match status" value="1"/>
</dbReference>
<dbReference type="InterPro" id="IPR002314">
    <property type="entry name" value="aa-tRNA-synt_IIb"/>
</dbReference>
<keyword evidence="8" id="KW-0175">Coiled coil</keyword>
<dbReference type="NCBIfam" id="TIGR00414">
    <property type="entry name" value="serS"/>
    <property type="match status" value="1"/>
</dbReference>
<dbReference type="InterPro" id="IPR042103">
    <property type="entry name" value="SerRS_1_N_sf"/>
</dbReference>
<dbReference type="EMBL" id="JANBPT010000195">
    <property type="protein sequence ID" value="KAJ1926005.1"/>
    <property type="molecule type" value="Genomic_DNA"/>
</dbReference>
<evidence type="ECO:0000256" key="8">
    <source>
        <dbReference type="SAM" id="Coils"/>
    </source>
</evidence>
<protein>
    <recommendedName>
        <fullName evidence="1">serine--tRNA ligase</fullName>
        <ecNumber evidence="1">6.1.1.11</ecNumber>
    </recommendedName>
    <alternativeName>
        <fullName evidence="7">Seryl-tRNA synthetase</fullName>
    </alternativeName>
</protein>
<dbReference type="InterPro" id="IPR033729">
    <property type="entry name" value="SerRS_core"/>
</dbReference>
<evidence type="ECO:0000256" key="4">
    <source>
        <dbReference type="ARBA" id="ARBA00022840"/>
    </source>
</evidence>
<keyword evidence="11" id="KW-1185">Reference proteome</keyword>
<dbReference type="PRINTS" id="PR00981">
    <property type="entry name" value="TRNASYNTHSER"/>
</dbReference>
<feature type="coiled-coil region" evidence="8">
    <location>
        <begin position="146"/>
        <end position="180"/>
    </location>
</feature>
<dbReference type="PROSITE" id="PS50862">
    <property type="entry name" value="AA_TRNA_LIGASE_II"/>
    <property type="match status" value="1"/>
</dbReference>
<accession>A0A9W8AE60</accession>
<name>A0A9W8AE60_9FUNG</name>
<dbReference type="CDD" id="cd00770">
    <property type="entry name" value="SerRS_core"/>
    <property type="match status" value="1"/>
</dbReference>
<dbReference type="Gene3D" id="3.30.930.10">
    <property type="entry name" value="Bira Bifunctional Protein, Domain 2"/>
    <property type="match status" value="1"/>
</dbReference>
<gene>
    <name evidence="10" type="primary">DIA4_1</name>
    <name evidence="10" type="ORF">IWQ60_004182</name>
</gene>